<protein>
    <submittedName>
        <fullName evidence="2">Uncharacterized protein</fullName>
    </submittedName>
</protein>
<dbReference type="Proteomes" id="UP000233551">
    <property type="component" value="Unassembled WGS sequence"/>
</dbReference>
<accession>A0A2I0JV19</accession>
<sequence length="101" mass="11174">MDDEEREREERKIIGEKSGMNGTWKGGPRLGPLRSRTRVRGGGESPLGRILARLEAGGVFGDREEECVRQGDGLSMEPVDQRDNEEEKEEEIAAAAPRSHG</sequence>
<feature type="region of interest" description="Disordered" evidence="1">
    <location>
        <begin position="1"/>
        <end position="45"/>
    </location>
</feature>
<name>A0A2I0JV19_PUNGR</name>
<gene>
    <name evidence="2" type="ORF">CRG98_019437</name>
</gene>
<dbReference type="EMBL" id="PGOL01001182">
    <property type="protein sequence ID" value="PKI60167.1"/>
    <property type="molecule type" value="Genomic_DNA"/>
</dbReference>
<evidence type="ECO:0000313" key="2">
    <source>
        <dbReference type="EMBL" id="PKI60167.1"/>
    </source>
</evidence>
<keyword evidence="3" id="KW-1185">Reference proteome</keyword>
<organism evidence="2 3">
    <name type="scientific">Punica granatum</name>
    <name type="common">Pomegranate</name>
    <dbReference type="NCBI Taxonomy" id="22663"/>
    <lineage>
        <taxon>Eukaryota</taxon>
        <taxon>Viridiplantae</taxon>
        <taxon>Streptophyta</taxon>
        <taxon>Embryophyta</taxon>
        <taxon>Tracheophyta</taxon>
        <taxon>Spermatophyta</taxon>
        <taxon>Magnoliopsida</taxon>
        <taxon>eudicotyledons</taxon>
        <taxon>Gunneridae</taxon>
        <taxon>Pentapetalae</taxon>
        <taxon>rosids</taxon>
        <taxon>malvids</taxon>
        <taxon>Myrtales</taxon>
        <taxon>Lythraceae</taxon>
        <taxon>Punica</taxon>
    </lineage>
</organism>
<feature type="region of interest" description="Disordered" evidence="1">
    <location>
        <begin position="70"/>
        <end position="101"/>
    </location>
</feature>
<evidence type="ECO:0000256" key="1">
    <source>
        <dbReference type="SAM" id="MobiDB-lite"/>
    </source>
</evidence>
<evidence type="ECO:0000313" key="3">
    <source>
        <dbReference type="Proteomes" id="UP000233551"/>
    </source>
</evidence>
<reference evidence="2 3" key="1">
    <citation type="submission" date="2017-11" db="EMBL/GenBank/DDBJ databases">
        <title>De-novo sequencing of pomegranate (Punica granatum L.) genome.</title>
        <authorList>
            <person name="Akparov Z."/>
            <person name="Amiraslanov A."/>
            <person name="Hajiyeva S."/>
            <person name="Abbasov M."/>
            <person name="Kaur K."/>
            <person name="Hamwieh A."/>
            <person name="Solovyev V."/>
            <person name="Salamov A."/>
            <person name="Braich B."/>
            <person name="Kosarev P."/>
            <person name="Mahmoud A."/>
            <person name="Hajiyev E."/>
            <person name="Babayeva S."/>
            <person name="Izzatullayeva V."/>
            <person name="Mammadov A."/>
            <person name="Mammadov A."/>
            <person name="Sharifova S."/>
            <person name="Ojaghi J."/>
            <person name="Eynullazada K."/>
            <person name="Bayramov B."/>
            <person name="Abdulazimova A."/>
            <person name="Shahmuradov I."/>
        </authorList>
    </citation>
    <scope>NUCLEOTIDE SEQUENCE [LARGE SCALE GENOMIC DNA]</scope>
    <source>
        <strain evidence="3">cv. AG2017</strain>
        <tissue evidence="2">Leaf</tissue>
    </source>
</reference>
<dbReference type="AlphaFoldDB" id="A0A2I0JV19"/>
<proteinExistence type="predicted"/>
<feature type="compositionally biased region" description="Acidic residues" evidence="1">
    <location>
        <begin position="83"/>
        <end position="92"/>
    </location>
</feature>
<comment type="caution">
    <text evidence="2">The sequence shown here is derived from an EMBL/GenBank/DDBJ whole genome shotgun (WGS) entry which is preliminary data.</text>
</comment>